<organism evidence="3 4">
    <name type="scientific">Stichopus japonicus</name>
    <name type="common">Sea cucumber</name>
    <dbReference type="NCBI Taxonomy" id="307972"/>
    <lineage>
        <taxon>Eukaryota</taxon>
        <taxon>Metazoa</taxon>
        <taxon>Echinodermata</taxon>
        <taxon>Eleutherozoa</taxon>
        <taxon>Echinozoa</taxon>
        <taxon>Holothuroidea</taxon>
        <taxon>Aspidochirotacea</taxon>
        <taxon>Aspidochirotida</taxon>
        <taxon>Stichopodidae</taxon>
        <taxon>Apostichopus</taxon>
    </lineage>
</organism>
<feature type="compositionally biased region" description="Polar residues" evidence="1">
    <location>
        <begin position="192"/>
        <end position="204"/>
    </location>
</feature>
<feature type="domain" description="Transferrin-like" evidence="2">
    <location>
        <begin position="3"/>
        <end position="78"/>
    </location>
</feature>
<dbReference type="InterPro" id="IPR001156">
    <property type="entry name" value="Transferrin-like_dom"/>
</dbReference>
<feature type="region of interest" description="Disordered" evidence="1">
    <location>
        <begin position="154"/>
        <end position="235"/>
    </location>
</feature>
<evidence type="ECO:0000313" key="4">
    <source>
        <dbReference type="Proteomes" id="UP000230750"/>
    </source>
</evidence>
<protein>
    <submittedName>
        <fullName evidence="3">Major yolk protein 1</fullName>
    </submittedName>
</protein>
<sequence length="371" mass="41170">MTDLIDICQGFGQHKGELSDEEPFYGLSGSIESIADGSEGDIAFVELESLVKELDKMGQKILDYVIVTPLGLVKEVTEEMITNITFLRNVTFGVKAFPALLTSFNKTGSWRWNVTKALLDAQKIFADAQNNEDQYHIFGSASIFAPGTVKLAPSPSKIRPMPRTSDPTLPAHLRPSASHPPLTGGRRDVTSAPENLTPTSSNRGTEPARPSSRKSLAEECHDPRSSVSEPPRTRNQTLSGCAVMVPTTCSCEDIEYIPDWTNDTVWNSTTLNHTITEHFETLMPGNKAFWMNHTLNSNFMIGIPKNVTRKDTTALLGDVNIKPLDTCEANWYGFEWHKEWFPETNRPVCLGPVNGLRRVLTCECVQTKIMP</sequence>
<feature type="compositionally biased region" description="Polar residues" evidence="1">
    <location>
        <begin position="225"/>
        <end position="235"/>
    </location>
</feature>
<proteinExistence type="predicted"/>
<feature type="compositionally biased region" description="Basic and acidic residues" evidence="1">
    <location>
        <begin position="215"/>
        <end position="224"/>
    </location>
</feature>
<evidence type="ECO:0000313" key="3">
    <source>
        <dbReference type="EMBL" id="PIK46228.1"/>
    </source>
</evidence>
<evidence type="ECO:0000259" key="2">
    <source>
        <dbReference type="Pfam" id="PF00405"/>
    </source>
</evidence>
<accession>A0A2G8KDY9</accession>
<dbReference type="Gene3D" id="3.40.190.10">
    <property type="entry name" value="Periplasmic binding protein-like II"/>
    <property type="match status" value="1"/>
</dbReference>
<keyword evidence="4" id="KW-1185">Reference proteome</keyword>
<dbReference type="AlphaFoldDB" id="A0A2G8KDY9"/>
<dbReference type="Proteomes" id="UP000230750">
    <property type="component" value="Unassembled WGS sequence"/>
</dbReference>
<name>A0A2G8KDY9_STIJA</name>
<dbReference type="EMBL" id="MRZV01000659">
    <property type="protein sequence ID" value="PIK46228.1"/>
    <property type="molecule type" value="Genomic_DNA"/>
</dbReference>
<gene>
    <name evidence="3" type="ORF">BSL78_16918</name>
</gene>
<dbReference type="Pfam" id="PF00405">
    <property type="entry name" value="Transferrin"/>
    <property type="match status" value="1"/>
</dbReference>
<dbReference type="OrthoDB" id="9981115at2759"/>
<dbReference type="SUPFAM" id="SSF53850">
    <property type="entry name" value="Periplasmic binding protein-like II"/>
    <property type="match status" value="1"/>
</dbReference>
<comment type="caution">
    <text evidence="3">The sequence shown here is derived from an EMBL/GenBank/DDBJ whole genome shotgun (WGS) entry which is preliminary data.</text>
</comment>
<reference evidence="3 4" key="1">
    <citation type="journal article" date="2017" name="PLoS Biol.">
        <title>The sea cucumber genome provides insights into morphological evolution and visceral regeneration.</title>
        <authorList>
            <person name="Zhang X."/>
            <person name="Sun L."/>
            <person name="Yuan J."/>
            <person name="Sun Y."/>
            <person name="Gao Y."/>
            <person name="Zhang L."/>
            <person name="Li S."/>
            <person name="Dai H."/>
            <person name="Hamel J.F."/>
            <person name="Liu C."/>
            <person name="Yu Y."/>
            <person name="Liu S."/>
            <person name="Lin W."/>
            <person name="Guo K."/>
            <person name="Jin S."/>
            <person name="Xu P."/>
            <person name="Storey K.B."/>
            <person name="Huan P."/>
            <person name="Zhang T."/>
            <person name="Zhou Y."/>
            <person name="Zhang J."/>
            <person name="Lin C."/>
            <person name="Li X."/>
            <person name="Xing L."/>
            <person name="Huo D."/>
            <person name="Sun M."/>
            <person name="Wang L."/>
            <person name="Mercier A."/>
            <person name="Li F."/>
            <person name="Yang H."/>
            <person name="Xiang J."/>
        </authorList>
    </citation>
    <scope>NUCLEOTIDE SEQUENCE [LARGE SCALE GENOMIC DNA]</scope>
    <source>
        <strain evidence="3">Shaxun</strain>
        <tissue evidence="3">Muscle</tissue>
    </source>
</reference>
<evidence type="ECO:0000256" key="1">
    <source>
        <dbReference type="SAM" id="MobiDB-lite"/>
    </source>
</evidence>